<accession>E3GYH5</accession>
<evidence type="ECO:0000313" key="2">
    <source>
        <dbReference type="EMBL" id="ADP77357.1"/>
    </source>
</evidence>
<gene>
    <name evidence="2" type="ordered locus">Mfer_0557</name>
</gene>
<dbReference type="Pfam" id="PF00753">
    <property type="entry name" value="Lactamase_B"/>
    <property type="match status" value="1"/>
</dbReference>
<sequence>MINAKVVYDNNIGKEEKGLIASWGFSVFIRSHGRSILFDTGADSKILINNINQLGLNVEDIHSIVISHTHGDHIGGLRGLLKTNPSPNVYIPGRYSALQSNSYNVIEGCQKIYEGIFIINYDNSQALIFTEDENMTIFVSRTPLRALKIIKKAYETMKKDINCAFCGFCLHSPLETEKAAKFLHDIGVKKIVICHCSDELDKKILDKKFECIKAGVGTTIKI</sequence>
<organism evidence="2 3">
    <name type="scientific">Methanothermus fervidus (strain ATCC 43054 / DSM 2088 / JCM 10308 / V24 S)</name>
    <dbReference type="NCBI Taxonomy" id="523846"/>
    <lineage>
        <taxon>Archaea</taxon>
        <taxon>Methanobacteriati</taxon>
        <taxon>Methanobacteriota</taxon>
        <taxon>Methanomada group</taxon>
        <taxon>Methanobacteria</taxon>
        <taxon>Methanobacteriales</taxon>
        <taxon>Methanothermaceae</taxon>
        <taxon>Methanothermus</taxon>
    </lineage>
</organism>
<evidence type="ECO:0000259" key="1">
    <source>
        <dbReference type="Pfam" id="PF00753"/>
    </source>
</evidence>
<dbReference type="EMBL" id="CP002278">
    <property type="protein sequence ID" value="ADP77357.1"/>
    <property type="molecule type" value="Genomic_DNA"/>
</dbReference>
<dbReference type="Gene3D" id="3.60.15.10">
    <property type="entry name" value="Ribonuclease Z/Hydroxyacylglutathione hydrolase-like"/>
    <property type="match status" value="2"/>
</dbReference>
<name>E3GYH5_METFV</name>
<dbReference type="GO" id="GO:0016740">
    <property type="term" value="F:transferase activity"/>
    <property type="evidence" value="ECO:0007669"/>
    <property type="project" value="TreeGrafter"/>
</dbReference>
<dbReference type="PANTHER" id="PTHR13754">
    <property type="entry name" value="METALLO-BETA-LACTAMASE SUPERFAMILY PROTEIN"/>
    <property type="match status" value="1"/>
</dbReference>
<dbReference type="OrthoDB" id="53037at2157"/>
<dbReference type="PANTHER" id="PTHR13754:SF13">
    <property type="entry name" value="METALLO-BETA-LACTAMASE SUPERFAMILY PROTEIN (AFU_ORTHOLOGUE AFUA_3G07630)"/>
    <property type="match status" value="1"/>
</dbReference>
<protein>
    <submittedName>
        <fullName evidence="2">Metal-dependent hydrolase of the beta-lactamase superfamily II</fullName>
    </submittedName>
</protein>
<dbReference type="HOGENOM" id="CLU_036012_1_0_2"/>
<dbReference type="GO" id="GO:0016787">
    <property type="term" value="F:hydrolase activity"/>
    <property type="evidence" value="ECO:0007669"/>
    <property type="project" value="UniProtKB-KW"/>
</dbReference>
<proteinExistence type="predicted"/>
<keyword evidence="3" id="KW-1185">Reference proteome</keyword>
<evidence type="ECO:0000313" key="3">
    <source>
        <dbReference type="Proteomes" id="UP000002315"/>
    </source>
</evidence>
<dbReference type="InterPro" id="IPR001279">
    <property type="entry name" value="Metallo-B-lactamas"/>
</dbReference>
<keyword evidence="2" id="KW-0378">Hydrolase</keyword>
<dbReference type="Proteomes" id="UP000002315">
    <property type="component" value="Chromosome"/>
</dbReference>
<dbReference type="STRING" id="523846.Mfer_0557"/>
<feature type="domain" description="Metallo-beta-lactamase" evidence="1">
    <location>
        <begin position="25"/>
        <end position="113"/>
    </location>
</feature>
<dbReference type="KEGG" id="mfv:Mfer_0557"/>
<dbReference type="InterPro" id="IPR052926">
    <property type="entry name" value="Metallo-beta-lactamase_dom"/>
</dbReference>
<dbReference type="InterPro" id="IPR036866">
    <property type="entry name" value="RibonucZ/Hydroxyglut_hydro"/>
</dbReference>
<dbReference type="SUPFAM" id="SSF56281">
    <property type="entry name" value="Metallo-hydrolase/oxidoreductase"/>
    <property type="match status" value="1"/>
</dbReference>
<dbReference type="AlphaFoldDB" id="E3GYH5"/>
<reference evidence="2 3" key="1">
    <citation type="journal article" date="2010" name="Stand. Genomic Sci.">
        <title>Complete genome sequence of Methanothermus fervidus type strain (V24S).</title>
        <authorList>
            <person name="Anderson I."/>
            <person name="Djao O.D."/>
            <person name="Misra M."/>
            <person name="Chertkov O."/>
            <person name="Nolan M."/>
            <person name="Lucas S."/>
            <person name="Lapidus A."/>
            <person name="Del Rio T.G."/>
            <person name="Tice H."/>
            <person name="Cheng J.F."/>
            <person name="Tapia R."/>
            <person name="Han C."/>
            <person name="Goodwin L."/>
            <person name="Pitluck S."/>
            <person name="Liolios K."/>
            <person name="Ivanova N."/>
            <person name="Mavromatis K."/>
            <person name="Mikhailova N."/>
            <person name="Pati A."/>
            <person name="Brambilla E."/>
            <person name="Chen A."/>
            <person name="Palaniappan K."/>
            <person name="Land M."/>
            <person name="Hauser L."/>
            <person name="Chang Y.J."/>
            <person name="Jeffries C.D."/>
            <person name="Sikorski J."/>
            <person name="Spring S."/>
            <person name="Rohde M."/>
            <person name="Eichinger K."/>
            <person name="Huber H."/>
            <person name="Wirth R."/>
            <person name="Goker M."/>
            <person name="Detter J.C."/>
            <person name="Woyke T."/>
            <person name="Bristow J."/>
            <person name="Eisen J.A."/>
            <person name="Markowitz V."/>
            <person name="Hugenholtz P."/>
            <person name="Klenk H.P."/>
            <person name="Kyrpides N.C."/>
        </authorList>
    </citation>
    <scope>NUCLEOTIDE SEQUENCE [LARGE SCALE GENOMIC DNA]</scope>
    <source>
        <strain evidence="3">ATCC 43054 / DSM 2088 / JCM 10308 / V24 S</strain>
    </source>
</reference>